<keyword evidence="2" id="KW-1185">Reference proteome</keyword>
<dbReference type="RefSeq" id="WP_078922998.1">
    <property type="nucleotide sequence ID" value="NZ_FUYB01000013.1"/>
</dbReference>
<dbReference type="STRING" id="92487.SAMN02745130_02538"/>
<evidence type="ECO:0000313" key="2">
    <source>
        <dbReference type="Proteomes" id="UP000190460"/>
    </source>
</evidence>
<dbReference type="Proteomes" id="UP000190460">
    <property type="component" value="Unassembled WGS sequence"/>
</dbReference>
<protein>
    <submittedName>
        <fullName evidence="1">Uncharacterized conserved protein, DUF924 family</fullName>
    </submittedName>
</protein>
<proteinExistence type="predicted"/>
<dbReference type="InterPro" id="IPR011990">
    <property type="entry name" value="TPR-like_helical_dom_sf"/>
</dbReference>
<dbReference type="EMBL" id="FUYB01000013">
    <property type="protein sequence ID" value="SKA84821.1"/>
    <property type="molecule type" value="Genomic_DNA"/>
</dbReference>
<dbReference type="OrthoDB" id="7593450at2"/>
<accession>A0A1T4X7K3</accession>
<dbReference type="Gene3D" id="1.25.40.10">
    <property type="entry name" value="Tetratricopeptide repeat domain"/>
    <property type="match status" value="1"/>
</dbReference>
<dbReference type="AlphaFoldDB" id="A0A1T4X7K3"/>
<dbReference type="InterPro" id="IPR010323">
    <property type="entry name" value="DUF924"/>
</dbReference>
<reference evidence="1 2" key="1">
    <citation type="submission" date="2017-02" db="EMBL/GenBank/DDBJ databases">
        <authorList>
            <person name="Peterson S.W."/>
        </authorList>
    </citation>
    <scope>NUCLEOTIDE SEQUENCE [LARGE SCALE GENOMIC DNA]</scope>
    <source>
        <strain evidence="1 2">ATCC 49788</strain>
    </source>
</reference>
<sequence length="180" mass="20595">MQSTDILNFWYTPPMPEHWFNSTPALDQEIRERFANTWQQAQAGDLNTWQQTAEGCLALCIVLDQFPLNMYRGQALSFSTEQQAVAVTQYAVAQGFDQQLPPERVMFLYMPLMHSEHLADQDESVRLFAAAGLVENARFAEHHRSIVQRFGRFPHRNAALGRTSTPAELEYLNSKEAFKG</sequence>
<name>A0A1T4X7K3_9GAMM</name>
<dbReference type="SUPFAM" id="SSF48452">
    <property type="entry name" value="TPR-like"/>
    <property type="match status" value="1"/>
</dbReference>
<gene>
    <name evidence="1" type="ORF">SAMN02745130_02538</name>
</gene>
<organism evidence="1 2">
    <name type="scientific">Thiothrix eikelboomii</name>
    <dbReference type="NCBI Taxonomy" id="92487"/>
    <lineage>
        <taxon>Bacteria</taxon>
        <taxon>Pseudomonadati</taxon>
        <taxon>Pseudomonadota</taxon>
        <taxon>Gammaproteobacteria</taxon>
        <taxon>Thiotrichales</taxon>
        <taxon>Thiotrichaceae</taxon>
        <taxon>Thiothrix</taxon>
    </lineage>
</organism>
<evidence type="ECO:0000313" key="1">
    <source>
        <dbReference type="EMBL" id="SKA84821.1"/>
    </source>
</evidence>
<dbReference type="Gene3D" id="1.20.58.320">
    <property type="entry name" value="TPR-like"/>
    <property type="match status" value="1"/>
</dbReference>
<dbReference type="Pfam" id="PF06041">
    <property type="entry name" value="DUF924"/>
    <property type="match status" value="1"/>
</dbReference>